<dbReference type="SUPFAM" id="SSF51905">
    <property type="entry name" value="FAD/NAD(P)-binding domain"/>
    <property type="match status" value="1"/>
</dbReference>
<evidence type="ECO:0000313" key="4">
    <source>
        <dbReference type="Proteomes" id="UP001081283"/>
    </source>
</evidence>
<organism evidence="3 4">
    <name type="scientific">Hoeflea ulvae</name>
    <dbReference type="NCBI Taxonomy" id="2983764"/>
    <lineage>
        <taxon>Bacteria</taxon>
        <taxon>Pseudomonadati</taxon>
        <taxon>Pseudomonadota</taxon>
        <taxon>Alphaproteobacteria</taxon>
        <taxon>Hyphomicrobiales</taxon>
        <taxon>Rhizobiaceae</taxon>
        <taxon>Hoeflea</taxon>
    </lineage>
</organism>
<evidence type="ECO:0000256" key="1">
    <source>
        <dbReference type="SAM" id="MobiDB-lite"/>
    </source>
</evidence>
<accession>A0ABT3YBC5</accession>
<dbReference type="EMBL" id="JAOVZQ010000001">
    <property type="protein sequence ID" value="MCY0093163.1"/>
    <property type="molecule type" value="Genomic_DNA"/>
</dbReference>
<dbReference type="InterPro" id="IPR038732">
    <property type="entry name" value="HpyO/CreE_NAD-binding"/>
</dbReference>
<sequence>MTPVKLAIIGAGPTTVYLLKHLIGRGQKLDIAIYEASPEAGKGMPYREDINADYMLCNAFSREIPELTRQLIDWLETRPKYELSEWELSEHDISARAFYPRVLIGEFLHDEFHALIDHARATGHKITLHTSTPVTDIDVTATPGQALLLTRDAAADALFDAVIIATGHSWPKSPHIDQADLLSPWPATRLESLEAGHIGILGSSLSAIDVVAALGHAHGTFDESGDHVRWTPNDAASGLRITMVSRMGIMPEGDFYYPFPYQPLACITQAAVSREIERGSDGLLARVFDLLCQELDHADPAYLENLGPEARTIPGFSQAYFRHRQQLGGLEAVERDFAKTRQSMRKRQTIAHRYALLRGHENFDAILRRLDEADWKLFHDELMPVFADCYAAVPHLSLSRIIALHQAGILTLVATGDDATFENTGETAPAQPETAFGGPAGEPETAQNTSGVTPAKSETAKAAAATKTPDAKTPDAIPGPVKVTTPDATHHFDIMIDARGQPAASLDDLPFTTLTRTLTPQTLRAPFRLDLETQNPAKIYCLAMPQLLDRHPFAQGLVNVAELAEVVAGDVCGEG</sequence>
<proteinExistence type="predicted"/>
<dbReference type="Gene3D" id="3.50.50.60">
    <property type="entry name" value="FAD/NAD(P)-binding domain"/>
    <property type="match status" value="1"/>
</dbReference>
<gene>
    <name evidence="3" type="ORF">OEG82_03805</name>
</gene>
<keyword evidence="4" id="KW-1185">Reference proteome</keyword>
<protein>
    <submittedName>
        <fullName evidence="3">FAD/NAD(P)-binding protein</fullName>
    </submittedName>
</protein>
<dbReference type="PANTHER" id="PTHR40254:SF1">
    <property type="entry name" value="BLR0577 PROTEIN"/>
    <property type="match status" value="1"/>
</dbReference>
<dbReference type="InterPro" id="IPR052189">
    <property type="entry name" value="L-asp_N-monooxygenase_NS-form"/>
</dbReference>
<comment type="caution">
    <text evidence="3">The sequence shown here is derived from an EMBL/GenBank/DDBJ whole genome shotgun (WGS) entry which is preliminary data.</text>
</comment>
<feature type="compositionally biased region" description="Low complexity" evidence="1">
    <location>
        <begin position="453"/>
        <end position="468"/>
    </location>
</feature>
<reference evidence="3" key="1">
    <citation type="submission" date="2022-10" db="EMBL/GenBank/DDBJ databases">
        <title>Hoeflea sp. J2-29, isolated from marine algae.</title>
        <authorList>
            <person name="Kristyanto S."/>
            <person name="Kim J.M."/>
            <person name="Jeon C.O."/>
        </authorList>
    </citation>
    <scope>NUCLEOTIDE SEQUENCE</scope>
    <source>
        <strain evidence="3">J2-29</strain>
    </source>
</reference>
<name>A0ABT3YBC5_9HYPH</name>
<dbReference type="RefSeq" id="WP_267611147.1">
    <property type="nucleotide sequence ID" value="NZ_JAOVZQ010000001.1"/>
</dbReference>
<dbReference type="InterPro" id="IPR036188">
    <property type="entry name" value="FAD/NAD-bd_sf"/>
</dbReference>
<evidence type="ECO:0000259" key="2">
    <source>
        <dbReference type="Pfam" id="PF13454"/>
    </source>
</evidence>
<dbReference type="Pfam" id="PF13454">
    <property type="entry name" value="NAD_binding_9"/>
    <property type="match status" value="1"/>
</dbReference>
<feature type="region of interest" description="Disordered" evidence="1">
    <location>
        <begin position="421"/>
        <end position="481"/>
    </location>
</feature>
<feature type="domain" description="FAD-dependent urate hydroxylase HpyO/Asp monooxygenase CreE-like FAD/NAD(P)-binding" evidence="2">
    <location>
        <begin position="7"/>
        <end position="168"/>
    </location>
</feature>
<dbReference type="Proteomes" id="UP001081283">
    <property type="component" value="Unassembled WGS sequence"/>
</dbReference>
<evidence type="ECO:0000313" key="3">
    <source>
        <dbReference type="EMBL" id="MCY0093163.1"/>
    </source>
</evidence>
<dbReference type="PANTHER" id="PTHR40254">
    <property type="entry name" value="BLR0577 PROTEIN"/>
    <property type="match status" value="1"/>
</dbReference>